<keyword evidence="5" id="KW-0406">Ion transport</keyword>
<evidence type="ECO:0000256" key="5">
    <source>
        <dbReference type="ARBA" id="ARBA00023065"/>
    </source>
</evidence>
<keyword evidence="3 8" id="KW-0812">Transmembrane</keyword>
<dbReference type="InterPro" id="IPR014710">
    <property type="entry name" value="RmlC-like_jellyroll"/>
</dbReference>
<dbReference type="AlphaFoldDB" id="A0A7S4CKU9"/>
<dbReference type="InterPro" id="IPR005821">
    <property type="entry name" value="Ion_trans_dom"/>
</dbReference>
<evidence type="ECO:0000256" key="4">
    <source>
        <dbReference type="ARBA" id="ARBA00022989"/>
    </source>
</evidence>
<dbReference type="Pfam" id="PF00520">
    <property type="entry name" value="Ion_trans"/>
    <property type="match status" value="1"/>
</dbReference>
<dbReference type="GO" id="GO:0016020">
    <property type="term" value="C:membrane"/>
    <property type="evidence" value="ECO:0007669"/>
    <property type="project" value="UniProtKB-SubCell"/>
</dbReference>
<dbReference type="PANTHER" id="PTHR47823:SF11">
    <property type="entry name" value="K+-CHANNEL ERG AND RELATED PROTEINS"/>
    <property type="match status" value="1"/>
</dbReference>
<dbReference type="Gene3D" id="1.10.287.70">
    <property type="match status" value="1"/>
</dbReference>
<evidence type="ECO:0000259" key="9">
    <source>
        <dbReference type="PROSITE" id="PS50042"/>
    </source>
</evidence>
<dbReference type="PANTHER" id="PTHR47823">
    <property type="entry name" value="ION_TRANS DOMAIN-CONTAINING PROTEIN"/>
    <property type="match status" value="1"/>
</dbReference>
<organism evidence="10">
    <name type="scientific">Eutreptiella gymnastica</name>
    <dbReference type="NCBI Taxonomy" id="73025"/>
    <lineage>
        <taxon>Eukaryota</taxon>
        <taxon>Discoba</taxon>
        <taxon>Euglenozoa</taxon>
        <taxon>Euglenida</taxon>
        <taxon>Spirocuta</taxon>
        <taxon>Euglenophyceae</taxon>
        <taxon>Eutreptiales</taxon>
        <taxon>Eutreptiaceae</taxon>
        <taxon>Eutreptiella</taxon>
    </lineage>
</organism>
<dbReference type="EMBL" id="HBJA01032369">
    <property type="protein sequence ID" value="CAE0799674.1"/>
    <property type="molecule type" value="Transcribed_RNA"/>
</dbReference>
<evidence type="ECO:0000256" key="7">
    <source>
        <dbReference type="ARBA" id="ARBA00023303"/>
    </source>
</evidence>
<proteinExistence type="predicted"/>
<dbReference type="GO" id="GO:0005249">
    <property type="term" value="F:voltage-gated potassium channel activity"/>
    <property type="evidence" value="ECO:0007669"/>
    <property type="project" value="InterPro"/>
</dbReference>
<dbReference type="Pfam" id="PF00027">
    <property type="entry name" value="cNMP_binding"/>
    <property type="match status" value="1"/>
</dbReference>
<name>A0A7S4CKU9_9EUGL</name>
<evidence type="ECO:0000256" key="1">
    <source>
        <dbReference type="ARBA" id="ARBA00004141"/>
    </source>
</evidence>
<comment type="subcellular location">
    <subcellularLocation>
        <location evidence="1">Membrane</location>
        <topology evidence="1">Multi-pass membrane protein</topology>
    </subcellularLocation>
</comment>
<dbReference type="Gene3D" id="2.60.120.10">
    <property type="entry name" value="Jelly Rolls"/>
    <property type="match status" value="1"/>
</dbReference>
<evidence type="ECO:0000256" key="8">
    <source>
        <dbReference type="SAM" id="Phobius"/>
    </source>
</evidence>
<evidence type="ECO:0000313" key="10">
    <source>
        <dbReference type="EMBL" id="CAE0799674.1"/>
    </source>
</evidence>
<dbReference type="PRINTS" id="PR01463">
    <property type="entry name" value="EAGCHANLFMLY"/>
</dbReference>
<dbReference type="SUPFAM" id="SSF51206">
    <property type="entry name" value="cAMP-binding domain-like"/>
    <property type="match status" value="1"/>
</dbReference>
<gene>
    <name evidence="10" type="ORF">EGYM00163_LOCUS10795</name>
</gene>
<keyword evidence="7" id="KW-0407">Ion channel</keyword>
<feature type="transmembrane region" description="Helical" evidence="8">
    <location>
        <begin position="244"/>
        <end position="265"/>
    </location>
</feature>
<evidence type="ECO:0000256" key="3">
    <source>
        <dbReference type="ARBA" id="ARBA00022692"/>
    </source>
</evidence>
<dbReference type="SUPFAM" id="SSF81324">
    <property type="entry name" value="Voltage-gated potassium channels"/>
    <property type="match status" value="1"/>
</dbReference>
<evidence type="ECO:0000256" key="2">
    <source>
        <dbReference type="ARBA" id="ARBA00022448"/>
    </source>
</evidence>
<keyword evidence="6 8" id="KW-0472">Membrane</keyword>
<sequence length="616" mass="69838">MLKAPTPLTYPLDAQPFAEAAALGIVPDGRPIGVASPNPVRITSVSRIRRVSRMITHFRRLSLSRAATRMETQHEPRCVLHPECKFRRLWDVLQVFVLAYVAIAVPIRVCFGIPAKGAAYIVDLMVDAYFWADIVLNFRTGFIKKGELVMDPTKIRKRYFNGWFTIDIIASLPVDLAVKLARRQVLCTFAATCTEPLSTDPQLLRMAKMLRLARLVQLLRIMRIRRLLSTYEDLLSRFDAMLPMMLNVCALVLIGHLSACIFYFFSNSVWRTETEVAAVQSGNLTPWLEKEFGFEENVTKLGYHYLGSVYWSYATLTNVGYGDIAATTIAERACALAEMVVGTVLVGFMIVACKGILAKLRVDASIRNDYLHRVRTFLKRFQPRRKTAASLMRFCKQQSTPLFSTRQIISEVPSTLRPQVIHHVYATVIRLLPSNLFMAPDGDETRLLEFCCELDPYYPVGESKVVQQGKDADYLYFITKGQFQTLSRNTSHTTGESRDRLLLPGDFFGLEGCAGQPCYTHSVKALGEVEVYRMPTATAMRLFCRDGWGPVHSQLLQMFVPILENTTLHQVQSGALVRELLRMQVAACALEQNLDQFRRQEAQLRRQHRAAVQTHH</sequence>
<protein>
    <recommendedName>
        <fullName evidence="9">Cyclic nucleotide-binding domain-containing protein</fullName>
    </recommendedName>
</protein>
<dbReference type="InterPro" id="IPR003938">
    <property type="entry name" value="K_chnl_volt-dep_EAG/ELK/ERG"/>
</dbReference>
<accession>A0A7S4CKU9</accession>
<keyword evidence="2" id="KW-0813">Transport</keyword>
<dbReference type="InterPro" id="IPR000595">
    <property type="entry name" value="cNMP-bd_dom"/>
</dbReference>
<evidence type="ECO:0000256" key="6">
    <source>
        <dbReference type="ARBA" id="ARBA00023136"/>
    </source>
</evidence>
<feature type="domain" description="Cyclic nucleotide-binding" evidence="9">
    <location>
        <begin position="436"/>
        <end position="543"/>
    </location>
</feature>
<keyword evidence="4 8" id="KW-1133">Transmembrane helix</keyword>
<dbReference type="PROSITE" id="PS50042">
    <property type="entry name" value="CNMP_BINDING_3"/>
    <property type="match status" value="1"/>
</dbReference>
<reference evidence="10" key="1">
    <citation type="submission" date="2021-01" db="EMBL/GenBank/DDBJ databases">
        <authorList>
            <person name="Corre E."/>
            <person name="Pelletier E."/>
            <person name="Niang G."/>
            <person name="Scheremetjew M."/>
            <person name="Finn R."/>
            <person name="Kale V."/>
            <person name="Holt S."/>
            <person name="Cochrane G."/>
            <person name="Meng A."/>
            <person name="Brown T."/>
            <person name="Cohen L."/>
        </authorList>
    </citation>
    <scope>NUCLEOTIDE SEQUENCE</scope>
    <source>
        <strain evidence="10">CCMP1594</strain>
    </source>
</reference>
<feature type="transmembrane region" description="Helical" evidence="8">
    <location>
        <begin position="339"/>
        <end position="357"/>
    </location>
</feature>
<dbReference type="CDD" id="cd00038">
    <property type="entry name" value="CAP_ED"/>
    <property type="match status" value="1"/>
</dbReference>
<dbReference type="InterPro" id="IPR018490">
    <property type="entry name" value="cNMP-bd_dom_sf"/>
</dbReference>